<reference evidence="1" key="2">
    <citation type="submission" date="2025-09" db="UniProtKB">
        <authorList>
            <consortium name="EnsemblPlants"/>
        </authorList>
    </citation>
    <scope>IDENTIFICATION</scope>
</reference>
<evidence type="ECO:0000313" key="2">
    <source>
        <dbReference type="Proteomes" id="UP001732700"/>
    </source>
</evidence>
<keyword evidence="2" id="KW-1185">Reference proteome</keyword>
<sequence>MEATVPSVGKSVAKGALSYAQSAVAAEVALQLGVQRDHAFIGDELDMMQSFLMAAHDERDDHLPTLPGQYLSSGSATGDDNKVVKTWVKQIRDLGYDVEDCLHFAVRLEKPSWWRLPRTLLDHRRVAKQMKDLRAKVEDVSQRNLRYHLIRAPAAAGGSKHVATSASEHYSAGSATMLGIDQARSLVKRDKPRVDLAQLINKEGKDLRVIAVWGTCGVLGQASVIRKAYDDSDKFECRAWIKLTHPFDPIVFMRSIMRQFYGCSSFPELAAGGRSCQERATTLGSQVLKKMLTIKQEDLVDEFNEHVKTKSYLIVLTDLRTIEDWDWIKTFFPINGNGNRIIVATQQVEVASLCVGKKCRVSELKQVSADQTLCFL</sequence>
<dbReference type="Proteomes" id="UP001732700">
    <property type="component" value="Chromosome 7D"/>
</dbReference>
<evidence type="ECO:0000313" key="1">
    <source>
        <dbReference type="EnsemblPlants" id="AVESA.00010b.r2.7DG1339080.1.CDS"/>
    </source>
</evidence>
<organism evidence="1 2">
    <name type="scientific">Avena sativa</name>
    <name type="common">Oat</name>
    <dbReference type="NCBI Taxonomy" id="4498"/>
    <lineage>
        <taxon>Eukaryota</taxon>
        <taxon>Viridiplantae</taxon>
        <taxon>Streptophyta</taxon>
        <taxon>Embryophyta</taxon>
        <taxon>Tracheophyta</taxon>
        <taxon>Spermatophyta</taxon>
        <taxon>Magnoliopsida</taxon>
        <taxon>Liliopsida</taxon>
        <taxon>Poales</taxon>
        <taxon>Poaceae</taxon>
        <taxon>BOP clade</taxon>
        <taxon>Pooideae</taxon>
        <taxon>Poodae</taxon>
        <taxon>Poeae</taxon>
        <taxon>Poeae Chloroplast Group 1 (Aveneae type)</taxon>
        <taxon>Aveninae</taxon>
        <taxon>Avena</taxon>
    </lineage>
</organism>
<name>A0ACD6ADR0_AVESA</name>
<accession>A0ACD6ADR0</accession>
<protein>
    <submittedName>
        <fullName evidence="1">Uncharacterized protein</fullName>
    </submittedName>
</protein>
<dbReference type="EnsemblPlants" id="AVESA.00010b.r2.7DG1339080.1">
    <property type="protein sequence ID" value="AVESA.00010b.r2.7DG1339080.1.CDS"/>
    <property type="gene ID" value="AVESA.00010b.r2.7DG1339080"/>
</dbReference>
<proteinExistence type="predicted"/>
<reference evidence="1" key="1">
    <citation type="submission" date="2021-05" db="EMBL/GenBank/DDBJ databases">
        <authorList>
            <person name="Scholz U."/>
            <person name="Mascher M."/>
            <person name="Fiebig A."/>
        </authorList>
    </citation>
    <scope>NUCLEOTIDE SEQUENCE [LARGE SCALE GENOMIC DNA]</scope>
</reference>